<reference evidence="1 2" key="1">
    <citation type="submission" date="2020-06" db="EMBL/GenBank/DDBJ databases">
        <title>Transcriptomic and genomic resources for Thalictrum thalictroides and T. hernandezii: Facilitating candidate gene discovery in an emerging model plant lineage.</title>
        <authorList>
            <person name="Arias T."/>
            <person name="Riano-Pachon D.M."/>
            <person name="Di Stilio V.S."/>
        </authorList>
    </citation>
    <scope>NUCLEOTIDE SEQUENCE [LARGE SCALE GENOMIC DNA]</scope>
    <source>
        <strain evidence="2">cv. WT478/WT964</strain>
        <tissue evidence="1">Leaves</tissue>
    </source>
</reference>
<evidence type="ECO:0000313" key="1">
    <source>
        <dbReference type="EMBL" id="KAF5203267.1"/>
    </source>
</evidence>
<name>A0A7J6X2F4_THATH</name>
<gene>
    <name evidence="1" type="ORF">FRX31_007144</name>
</gene>
<proteinExistence type="predicted"/>
<dbReference type="EMBL" id="JABWDY010007029">
    <property type="protein sequence ID" value="KAF5203267.1"/>
    <property type="molecule type" value="Genomic_DNA"/>
</dbReference>
<organism evidence="1 2">
    <name type="scientific">Thalictrum thalictroides</name>
    <name type="common">Rue-anemone</name>
    <name type="synonym">Anemone thalictroides</name>
    <dbReference type="NCBI Taxonomy" id="46969"/>
    <lineage>
        <taxon>Eukaryota</taxon>
        <taxon>Viridiplantae</taxon>
        <taxon>Streptophyta</taxon>
        <taxon>Embryophyta</taxon>
        <taxon>Tracheophyta</taxon>
        <taxon>Spermatophyta</taxon>
        <taxon>Magnoliopsida</taxon>
        <taxon>Ranunculales</taxon>
        <taxon>Ranunculaceae</taxon>
        <taxon>Thalictroideae</taxon>
        <taxon>Thalictrum</taxon>
    </lineage>
</organism>
<feature type="non-terminal residue" evidence="1">
    <location>
        <position position="1"/>
    </location>
</feature>
<dbReference type="AlphaFoldDB" id="A0A7J6X2F4"/>
<dbReference type="Proteomes" id="UP000554482">
    <property type="component" value="Unassembled WGS sequence"/>
</dbReference>
<accession>A0A7J6X2F4</accession>
<protein>
    <submittedName>
        <fullName evidence="1">Uncharacterized protein</fullName>
    </submittedName>
</protein>
<comment type="caution">
    <text evidence="1">The sequence shown here is derived from an EMBL/GenBank/DDBJ whole genome shotgun (WGS) entry which is preliminary data.</text>
</comment>
<sequence>EIGAPKSVESRKWLNKIHFAGEKAKEEKEQPWGDQAIVSDLLVIGDLGLEDSHPC</sequence>
<evidence type="ECO:0000313" key="2">
    <source>
        <dbReference type="Proteomes" id="UP000554482"/>
    </source>
</evidence>
<keyword evidence="2" id="KW-1185">Reference proteome</keyword>